<dbReference type="OrthoDB" id="443402at2759"/>
<dbReference type="InterPro" id="IPR056693">
    <property type="entry name" value="DUF7791"/>
</dbReference>
<keyword evidence="4" id="KW-1185">Reference proteome</keyword>
<evidence type="ECO:0000259" key="2">
    <source>
        <dbReference type="Pfam" id="PF25053"/>
    </source>
</evidence>
<feature type="region of interest" description="Disordered" evidence="1">
    <location>
        <begin position="492"/>
        <end position="524"/>
    </location>
</feature>
<name>A0A6A6QVR0_9PEZI</name>
<dbReference type="AlphaFoldDB" id="A0A6A6QVR0"/>
<gene>
    <name evidence="3" type="ORF">BU16DRAFT_356973</name>
</gene>
<feature type="region of interest" description="Disordered" evidence="1">
    <location>
        <begin position="1"/>
        <end position="32"/>
    </location>
</feature>
<reference evidence="3" key="1">
    <citation type="journal article" date="2020" name="Stud. Mycol.">
        <title>101 Dothideomycetes genomes: a test case for predicting lifestyles and emergence of pathogens.</title>
        <authorList>
            <person name="Haridas S."/>
            <person name="Albert R."/>
            <person name="Binder M."/>
            <person name="Bloem J."/>
            <person name="Labutti K."/>
            <person name="Salamov A."/>
            <person name="Andreopoulos B."/>
            <person name="Baker S."/>
            <person name="Barry K."/>
            <person name="Bills G."/>
            <person name="Bluhm B."/>
            <person name="Cannon C."/>
            <person name="Castanera R."/>
            <person name="Culley D."/>
            <person name="Daum C."/>
            <person name="Ezra D."/>
            <person name="Gonzalez J."/>
            <person name="Henrissat B."/>
            <person name="Kuo A."/>
            <person name="Liang C."/>
            <person name="Lipzen A."/>
            <person name="Lutzoni F."/>
            <person name="Magnuson J."/>
            <person name="Mondo S."/>
            <person name="Nolan M."/>
            <person name="Ohm R."/>
            <person name="Pangilinan J."/>
            <person name="Park H.-J."/>
            <person name="Ramirez L."/>
            <person name="Alfaro M."/>
            <person name="Sun H."/>
            <person name="Tritt A."/>
            <person name="Yoshinaga Y."/>
            <person name="Zwiers L.-H."/>
            <person name="Turgeon B."/>
            <person name="Goodwin S."/>
            <person name="Spatafora J."/>
            <person name="Crous P."/>
            <person name="Grigoriev I."/>
        </authorList>
    </citation>
    <scope>NUCLEOTIDE SEQUENCE</scope>
    <source>
        <strain evidence="3">CBS 269.34</strain>
    </source>
</reference>
<feature type="compositionally biased region" description="Basic and acidic residues" evidence="1">
    <location>
        <begin position="19"/>
        <end position="32"/>
    </location>
</feature>
<evidence type="ECO:0000313" key="4">
    <source>
        <dbReference type="Proteomes" id="UP000799750"/>
    </source>
</evidence>
<dbReference type="Proteomes" id="UP000799750">
    <property type="component" value="Unassembled WGS sequence"/>
</dbReference>
<dbReference type="EMBL" id="MU004188">
    <property type="protein sequence ID" value="KAF2495803.1"/>
    <property type="molecule type" value="Genomic_DNA"/>
</dbReference>
<dbReference type="Gene3D" id="1.25.40.20">
    <property type="entry name" value="Ankyrin repeat-containing domain"/>
    <property type="match status" value="1"/>
</dbReference>
<protein>
    <recommendedName>
        <fullName evidence="2">DUF7791 domain-containing protein</fullName>
    </recommendedName>
</protein>
<evidence type="ECO:0000313" key="3">
    <source>
        <dbReference type="EMBL" id="KAF2495803.1"/>
    </source>
</evidence>
<accession>A0A6A6QVR0</accession>
<dbReference type="Pfam" id="PF25053">
    <property type="entry name" value="DUF7791"/>
    <property type="match status" value="1"/>
</dbReference>
<organism evidence="3 4">
    <name type="scientific">Lophium mytilinum</name>
    <dbReference type="NCBI Taxonomy" id="390894"/>
    <lineage>
        <taxon>Eukaryota</taxon>
        <taxon>Fungi</taxon>
        <taxon>Dikarya</taxon>
        <taxon>Ascomycota</taxon>
        <taxon>Pezizomycotina</taxon>
        <taxon>Dothideomycetes</taxon>
        <taxon>Pleosporomycetidae</taxon>
        <taxon>Mytilinidiales</taxon>
        <taxon>Mytilinidiaceae</taxon>
        <taxon>Lophium</taxon>
    </lineage>
</organism>
<feature type="compositionally biased region" description="Basic and acidic residues" evidence="1">
    <location>
        <begin position="492"/>
        <end position="501"/>
    </location>
</feature>
<dbReference type="InterPro" id="IPR036770">
    <property type="entry name" value="Ankyrin_rpt-contain_sf"/>
</dbReference>
<proteinExistence type="predicted"/>
<evidence type="ECO:0000256" key="1">
    <source>
        <dbReference type="SAM" id="MobiDB-lite"/>
    </source>
</evidence>
<sequence length="524" mass="58974">MKSTAVEDVVNSASLQGLESHDQPSENSKSKLPEQPIDLHALYAHVLGKVGPRLSCQGSQIFQVFQHWQSYQKEQDLLREYFPNICSTNLAFAFEDDQGHHLVASNEPLSASEICERRDMVERWLENCCGGLLEFCSEDLTLTKKDSHDVGTPESVNCENRGIQYAHETVLQFLTKPEVWPEILKKNTDEGFAVESAVLKSLVLQIKTWTSPAGRREVGCPWDLILSTLRYAAYAEQKLGRAQTTLLDALDASVSSHFRQRVQEKPQPRYNGRPLFPDSHWSEFWPTDFQRSLRWRDNFLALAIRHNLHHYAAAKLHALGPAALAQKPGRPLLSYAFLPVPGAPLADPALIELLLANGADPNAPFAASSPWQTFLRYLMENSHQTSTTTAKAHTARASAIAELLLAAGADPHAECDFFQISEDIPRVCSAMEVVQRVFLDEAVGEVRVGLRLQRVVLQRQRTVSNAQETLRRIQREKEGVDVGREERLERFERGLREEREGAPPSPRAARSRWSLFSRKSSVGR</sequence>
<feature type="domain" description="DUF7791" evidence="2">
    <location>
        <begin position="57"/>
        <end position="211"/>
    </location>
</feature>